<comment type="similarity">
    <text evidence="1 4">Belongs to the glycosyl hydrolase 26 family.</text>
</comment>
<evidence type="ECO:0000259" key="7">
    <source>
        <dbReference type="PROSITE" id="PS51764"/>
    </source>
</evidence>
<proteinExistence type="inferred from homology"/>
<evidence type="ECO:0000313" key="8">
    <source>
        <dbReference type="EMBL" id="NYG56161.1"/>
    </source>
</evidence>
<keyword evidence="3 4" id="KW-0326">Glycosidase</keyword>
<feature type="active site" description="Nucleophile" evidence="4">
    <location>
        <position position="280"/>
    </location>
</feature>
<sequence length="341" mass="36781">MQIRRHLAAALAVLVAASVVAVTPGSASARPTSSTGRVVKAPTTTATSPSSATTVSLPGRAFGVAAPGLPWDTSVLEQVAAQTGRMPNLAMWYVAWSDGGDFPAQAAARVAALGATPEVTWEPWNPAYGVDQPAYALDRIAGGAFDAYVTKWAKQLKAYAGPVVLRFAHEMNGNWYPWAEGVNGNGAGDYVAAWKRVRGIFTKQGVTNVMWKWSPNVPFPGTPALKGLYPGDGLVEHVALDGYNWSTLLPGTRWTGFADIFFAGYQEIRSFTAKPFYVGEVSSTEVGGDKASWVYGMFATLAEVPDWRGFTWFEFDKESDWRIASSGTSRSAFEDALRTYR</sequence>
<feature type="compositionally biased region" description="Polar residues" evidence="5">
    <location>
        <begin position="25"/>
        <end position="36"/>
    </location>
</feature>
<evidence type="ECO:0000256" key="5">
    <source>
        <dbReference type="SAM" id="MobiDB-lite"/>
    </source>
</evidence>
<feature type="active site" description="Proton donor" evidence="4">
    <location>
        <position position="170"/>
    </location>
</feature>
<accession>A0A7Y9RVJ5</accession>
<feature type="signal peptide" evidence="6">
    <location>
        <begin position="1"/>
        <end position="21"/>
    </location>
</feature>
<evidence type="ECO:0000256" key="2">
    <source>
        <dbReference type="ARBA" id="ARBA00022801"/>
    </source>
</evidence>
<evidence type="ECO:0000256" key="6">
    <source>
        <dbReference type="SAM" id="SignalP"/>
    </source>
</evidence>
<keyword evidence="9" id="KW-1185">Reference proteome</keyword>
<gene>
    <name evidence="8" type="ORF">BJ989_002465</name>
</gene>
<keyword evidence="6" id="KW-0732">Signal</keyword>
<evidence type="ECO:0000256" key="4">
    <source>
        <dbReference type="PROSITE-ProRule" id="PRU01100"/>
    </source>
</evidence>
<dbReference type="GO" id="GO:0016985">
    <property type="term" value="F:mannan endo-1,4-beta-mannosidase activity"/>
    <property type="evidence" value="ECO:0007669"/>
    <property type="project" value="InterPro"/>
</dbReference>
<organism evidence="8 9">
    <name type="scientific">Nocardioides perillae</name>
    <dbReference type="NCBI Taxonomy" id="1119534"/>
    <lineage>
        <taxon>Bacteria</taxon>
        <taxon>Bacillati</taxon>
        <taxon>Actinomycetota</taxon>
        <taxon>Actinomycetes</taxon>
        <taxon>Propionibacteriales</taxon>
        <taxon>Nocardioidaceae</taxon>
        <taxon>Nocardioides</taxon>
    </lineage>
</organism>
<dbReference type="GO" id="GO:0006080">
    <property type="term" value="P:substituted mannan metabolic process"/>
    <property type="evidence" value="ECO:0007669"/>
    <property type="project" value="InterPro"/>
</dbReference>
<keyword evidence="2 4" id="KW-0378">Hydrolase</keyword>
<protein>
    <recommendedName>
        <fullName evidence="7">GH26 domain-containing protein</fullName>
    </recommendedName>
</protein>
<dbReference type="PANTHER" id="PTHR40079">
    <property type="entry name" value="MANNAN ENDO-1,4-BETA-MANNOSIDASE E-RELATED"/>
    <property type="match status" value="1"/>
</dbReference>
<dbReference type="SUPFAM" id="SSF51445">
    <property type="entry name" value="(Trans)glycosidases"/>
    <property type="match status" value="1"/>
</dbReference>
<dbReference type="InterPro" id="IPR022790">
    <property type="entry name" value="GH26_dom"/>
</dbReference>
<feature type="region of interest" description="Disordered" evidence="5">
    <location>
        <begin position="25"/>
        <end position="52"/>
    </location>
</feature>
<comment type="caution">
    <text evidence="8">The sequence shown here is derived from an EMBL/GenBank/DDBJ whole genome shotgun (WGS) entry which is preliminary data.</text>
</comment>
<dbReference type="Gene3D" id="3.20.20.80">
    <property type="entry name" value="Glycosidases"/>
    <property type="match status" value="1"/>
</dbReference>
<dbReference type="AlphaFoldDB" id="A0A7Y9RVJ5"/>
<dbReference type="PANTHER" id="PTHR40079:SF4">
    <property type="entry name" value="GH26 DOMAIN-CONTAINING PROTEIN-RELATED"/>
    <property type="match status" value="1"/>
</dbReference>
<evidence type="ECO:0000313" key="9">
    <source>
        <dbReference type="Proteomes" id="UP000544110"/>
    </source>
</evidence>
<dbReference type="RefSeq" id="WP_179518468.1">
    <property type="nucleotide sequence ID" value="NZ_JACCAC010000001.1"/>
</dbReference>
<dbReference type="EMBL" id="JACCAC010000001">
    <property type="protein sequence ID" value="NYG56161.1"/>
    <property type="molecule type" value="Genomic_DNA"/>
</dbReference>
<reference evidence="8 9" key="1">
    <citation type="submission" date="2020-07" db="EMBL/GenBank/DDBJ databases">
        <title>Sequencing the genomes of 1000 actinobacteria strains.</title>
        <authorList>
            <person name="Klenk H.-P."/>
        </authorList>
    </citation>
    <scope>NUCLEOTIDE SEQUENCE [LARGE SCALE GENOMIC DNA]</scope>
    <source>
        <strain evidence="8 9">DSM 24552</strain>
    </source>
</reference>
<feature type="chain" id="PRO_5038592652" description="GH26 domain-containing protein" evidence="6">
    <location>
        <begin position="22"/>
        <end position="341"/>
    </location>
</feature>
<feature type="domain" description="GH26" evidence="7">
    <location>
        <begin position="43"/>
        <end position="341"/>
    </location>
</feature>
<dbReference type="PROSITE" id="PS51764">
    <property type="entry name" value="GH26"/>
    <property type="match status" value="1"/>
</dbReference>
<feature type="compositionally biased region" description="Low complexity" evidence="5">
    <location>
        <begin position="41"/>
        <end position="52"/>
    </location>
</feature>
<dbReference type="Pfam" id="PF02156">
    <property type="entry name" value="Glyco_hydro_26"/>
    <property type="match status" value="1"/>
</dbReference>
<evidence type="ECO:0000256" key="3">
    <source>
        <dbReference type="ARBA" id="ARBA00023295"/>
    </source>
</evidence>
<evidence type="ECO:0000256" key="1">
    <source>
        <dbReference type="ARBA" id="ARBA00007754"/>
    </source>
</evidence>
<dbReference type="InterPro" id="IPR017853">
    <property type="entry name" value="GH"/>
</dbReference>
<dbReference type="Proteomes" id="UP000544110">
    <property type="component" value="Unassembled WGS sequence"/>
</dbReference>
<name>A0A7Y9RVJ5_9ACTN</name>
<dbReference type="InterPro" id="IPR000805">
    <property type="entry name" value="Glyco_hydro_26"/>
</dbReference>